<keyword evidence="2" id="KW-0472">Membrane</keyword>
<dbReference type="Proteomes" id="UP001219525">
    <property type="component" value="Unassembled WGS sequence"/>
</dbReference>
<accession>A0AAD6UQM9</accession>
<reference evidence="3" key="1">
    <citation type="submission" date="2023-03" db="EMBL/GenBank/DDBJ databases">
        <title>Massive genome expansion in bonnet fungi (Mycena s.s.) driven by repeated elements and novel gene families across ecological guilds.</title>
        <authorList>
            <consortium name="Lawrence Berkeley National Laboratory"/>
            <person name="Harder C.B."/>
            <person name="Miyauchi S."/>
            <person name="Viragh M."/>
            <person name="Kuo A."/>
            <person name="Thoen E."/>
            <person name="Andreopoulos B."/>
            <person name="Lu D."/>
            <person name="Skrede I."/>
            <person name="Drula E."/>
            <person name="Henrissat B."/>
            <person name="Morin E."/>
            <person name="Kohler A."/>
            <person name="Barry K."/>
            <person name="LaButti K."/>
            <person name="Morin E."/>
            <person name="Salamov A."/>
            <person name="Lipzen A."/>
            <person name="Mereny Z."/>
            <person name="Hegedus B."/>
            <person name="Baldrian P."/>
            <person name="Stursova M."/>
            <person name="Weitz H."/>
            <person name="Taylor A."/>
            <person name="Grigoriev I.V."/>
            <person name="Nagy L.G."/>
            <person name="Martin F."/>
            <person name="Kauserud H."/>
        </authorList>
    </citation>
    <scope>NUCLEOTIDE SEQUENCE</scope>
    <source>
        <strain evidence="3">9144</strain>
    </source>
</reference>
<evidence type="ECO:0000256" key="2">
    <source>
        <dbReference type="SAM" id="Phobius"/>
    </source>
</evidence>
<evidence type="ECO:0000313" key="4">
    <source>
        <dbReference type="Proteomes" id="UP001219525"/>
    </source>
</evidence>
<feature type="transmembrane region" description="Helical" evidence="2">
    <location>
        <begin position="225"/>
        <end position="247"/>
    </location>
</feature>
<protein>
    <submittedName>
        <fullName evidence="3">Uncharacterized protein</fullName>
    </submittedName>
</protein>
<name>A0AAD6UQM9_9AGAR</name>
<feature type="transmembrane region" description="Helical" evidence="2">
    <location>
        <begin position="397"/>
        <end position="422"/>
    </location>
</feature>
<evidence type="ECO:0000256" key="1">
    <source>
        <dbReference type="SAM" id="MobiDB-lite"/>
    </source>
</evidence>
<comment type="caution">
    <text evidence="3">The sequence shown here is derived from an EMBL/GenBank/DDBJ whole genome shotgun (WGS) entry which is preliminary data.</text>
</comment>
<organism evidence="3 4">
    <name type="scientific">Mycena pura</name>
    <dbReference type="NCBI Taxonomy" id="153505"/>
    <lineage>
        <taxon>Eukaryota</taxon>
        <taxon>Fungi</taxon>
        <taxon>Dikarya</taxon>
        <taxon>Basidiomycota</taxon>
        <taxon>Agaricomycotina</taxon>
        <taxon>Agaricomycetes</taxon>
        <taxon>Agaricomycetidae</taxon>
        <taxon>Agaricales</taxon>
        <taxon>Marasmiineae</taxon>
        <taxon>Mycenaceae</taxon>
        <taxon>Mycena</taxon>
    </lineage>
</organism>
<feature type="transmembrane region" description="Helical" evidence="2">
    <location>
        <begin position="314"/>
        <end position="332"/>
    </location>
</feature>
<evidence type="ECO:0000313" key="3">
    <source>
        <dbReference type="EMBL" id="KAJ7190174.1"/>
    </source>
</evidence>
<feature type="region of interest" description="Disordered" evidence="1">
    <location>
        <begin position="509"/>
        <end position="532"/>
    </location>
</feature>
<proteinExistence type="predicted"/>
<keyword evidence="2" id="KW-0812">Transmembrane</keyword>
<dbReference type="EMBL" id="JARJCW010000155">
    <property type="protein sequence ID" value="KAJ7190174.1"/>
    <property type="molecule type" value="Genomic_DNA"/>
</dbReference>
<sequence>MAFEIFDSGTLIRNRKEQKQGCNVPIWYSSGRPGQPARLRGGKLLPYMAGEGGRGVQQRSKKTYRPHIRISNPDTPLVNTWDRKRSAVLRDISASKQGSSSSKPTNNLKMIHFERAEAATIANLEVFLAIVIEIAASGAGGTRRGKAHAVKAGVTWSESHAVADPSVPGECSASRGNLNITVAAGTGADPQIIDSSIYAIYAVLFFQSVQSLLSRRCANYKFHLGCMIVLFLLSTIHVVIAWAWAFVTDTATTAVFEVFSLQYPAPVLYGPDDPVAVHTFALLIKVTYTIANIVADGILVYRCYVVWGHNWRVVAAPVFAFFCTITNTLTLLDPAVSRRNSGRPPLFRPIRAHFGGRLSGNDVPHERAFGVPRRIWWICRRASYFLNRSAHRKYSDLIAILLESGLIYPASLIVTIAVFLAPTTSIESVLVCIATVYHLVGIAPTLIIVRVGLGVSTDDVDKCVTLSRGHGTTATGLRAAPRDTMTLELGAGARPRGIDVELPVAQDGALTSPTESSFVKSNSDSVRASAGV</sequence>
<keyword evidence="4" id="KW-1185">Reference proteome</keyword>
<keyword evidence="2" id="KW-1133">Transmembrane helix</keyword>
<dbReference type="AlphaFoldDB" id="A0AAD6UQM9"/>
<gene>
    <name evidence="3" type="ORF">GGX14DRAFT_408214</name>
</gene>
<feature type="compositionally biased region" description="Polar residues" evidence="1">
    <location>
        <begin position="509"/>
        <end position="526"/>
    </location>
</feature>
<feature type="transmembrane region" description="Helical" evidence="2">
    <location>
        <begin position="428"/>
        <end position="449"/>
    </location>
</feature>